<accession>A0A1F7FFT8</accession>
<dbReference type="EMBL" id="MFYX01000055">
    <property type="protein sequence ID" value="OGK05493.1"/>
    <property type="molecule type" value="Genomic_DNA"/>
</dbReference>
<name>A0A1F7FFT8_UNCRA</name>
<protein>
    <submittedName>
        <fullName evidence="1">Uncharacterized protein</fullName>
    </submittedName>
</protein>
<dbReference type="AlphaFoldDB" id="A0A1F7FFT8"/>
<evidence type="ECO:0000313" key="2">
    <source>
        <dbReference type="Proteomes" id="UP000179243"/>
    </source>
</evidence>
<dbReference type="Proteomes" id="UP000179243">
    <property type="component" value="Unassembled WGS sequence"/>
</dbReference>
<sequence length="72" mass="8133">MNHAEDLLLFDKLLRLLESAVKIMAIATLITEISKEQSPEIRQSMIAVLSGIIGMAIPIMQQHESEYYQPGY</sequence>
<comment type="caution">
    <text evidence="1">The sequence shown here is derived from an EMBL/GenBank/DDBJ whole genome shotgun (WGS) entry which is preliminary data.</text>
</comment>
<organism evidence="1 2">
    <name type="scientific">Candidatus Raymondbacteria bacterium RIFOXYD12_FULL_49_13</name>
    <dbReference type="NCBI Taxonomy" id="1817890"/>
    <lineage>
        <taxon>Bacteria</taxon>
        <taxon>Raymondiibacteriota</taxon>
    </lineage>
</organism>
<gene>
    <name evidence="1" type="ORF">A2519_05230</name>
</gene>
<proteinExistence type="predicted"/>
<reference evidence="1 2" key="1">
    <citation type="journal article" date="2016" name="Nat. Commun.">
        <title>Thousands of microbial genomes shed light on interconnected biogeochemical processes in an aquifer system.</title>
        <authorList>
            <person name="Anantharaman K."/>
            <person name="Brown C.T."/>
            <person name="Hug L.A."/>
            <person name="Sharon I."/>
            <person name="Castelle C.J."/>
            <person name="Probst A.J."/>
            <person name="Thomas B.C."/>
            <person name="Singh A."/>
            <person name="Wilkins M.J."/>
            <person name="Karaoz U."/>
            <person name="Brodie E.L."/>
            <person name="Williams K.H."/>
            <person name="Hubbard S.S."/>
            <person name="Banfield J.F."/>
        </authorList>
    </citation>
    <scope>NUCLEOTIDE SEQUENCE [LARGE SCALE GENOMIC DNA]</scope>
</reference>
<evidence type="ECO:0000313" key="1">
    <source>
        <dbReference type="EMBL" id="OGK05493.1"/>
    </source>
</evidence>